<dbReference type="SUPFAM" id="SSF47413">
    <property type="entry name" value="lambda repressor-like DNA-binding domains"/>
    <property type="match status" value="1"/>
</dbReference>
<keyword evidence="4" id="KW-0804">Transcription</keyword>
<dbReference type="EMBL" id="CAEZSG010000026">
    <property type="protein sequence ID" value="CAB4533207.1"/>
    <property type="molecule type" value="Genomic_DNA"/>
</dbReference>
<keyword evidence="3" id="KW-0238">DNA-binding</keyword>
<dbReference type="CDD" id="cd01392">
    <property type="entry name" value="HTH_LacI"/>
    <property type="match status" value="1"/>
</dbReference>
<protein>
    <submittedName>
        <fullName evidence="6">Unannotated protein</fullName>
    </submittedName>
</protein>
<dbReference type="InterPro" id="IPR028082">
    <property type="entry name" value="Peripla_BP_I"/>
</dbReference>
<name>A0A6J6B3E5_9ZZZZ</name>
<reference evidence="6" key="1">
    <citation type="submission" date="2020-05" db="EMBL/GenBank/DDBJ databases">
        <authorList>
            <person name="Chiriac C."/>
            <person name="Salcher M."/>
            <person name="Ghai R."/>
            <person name="Kavagutti S V."/>
        </authorList>
    </citation>
    <scope>NUCLEOTIDE SEQUENCE</scope>
</reference>
<evidence type="ECO:0000256" key="1">
    <source>
        <dbReference type="ARBA" id="ARBA00022491"/>
    </source>
</evidence>
<dbReference type="GO" id="GO:0003700">
    <property type="term" value="F:DNA-binding transcription factor activity"/>
    <property type="evidence" value="ECO:0007669"/>
    <property type="project" value="TreeGrafter"/>
</dbReference>
<organism evidence="6">
    <name type="scientific">freshwater metagenome</name>
    <dbReference type="NCBI Taxonomy" id="449393"/>
    <lineage>
        <taxon>unclassified sequences</taxon>
        <taxon>metagenomes</taxon>
        <taxon>ecological metagenomes</taxon>
    </lineage>
</organism>
<dbReference type="Pfam" id="PF13377">
    <property type="entry name" value="Peripla_BP_3"/>
    <property type="match status" value="1"/>
</dbReference>
<dbReference type="AlphaFoldDB" id="A0A6J6B3E5"/>
<dbReference type="GO" id="GO:0000976">
    <property type="term" value="F:transcription cis-regulatory region binding"/>
    <property type="evidence" value="ECO:0007669"/>
    <property type="project" value="TreeGrafter"/>
</dbReference>
<dbReference type="CDD" id="cd06267">
    <property type="entry name" value="PBP1_LacI_sugar_binding-like"/>
    <property type="match status" value="1"/>
</dbReference>
<feature type="domain" description="HTH lacI-type" evidence="5">
    <location>
        <begin position="6"/>
        <end position="60"/>
    </location>
</feature>
<dbReference type="PANTHER" id="PTHR30146:SF148">
    <property type="entry name" value="HTH-TYPE TRANSCRIPTIONAL REPRESSOR PURR-RELATED"/>
    <property type="match status" value="1"/>
</dbReference>
<keyword evidence="1" id="KW-0678">Repressor</keyword>
<proteinExistence type="predicted"/>
<dbReference type="PANTHER" id="PTHR30146">
    <property type="entry name" value="LACI-RELATED TRANSCRIPTIONAL REPRESSOR"/>
    <property type="match status" value="1"/>
</dbReference>
<evidence type="ECO:0000313" key="6">
    <source>
        <dbReference type="EMBL" id="CAB4533207.1"/>
    </source>
</evidence>
<dbReference type="SMART" id="SM00354">
    <property type="entry name" value="HTH_LACI"/>
    <property type="match status" value="1"/>
</dbReference>
<keyword evidence="2" id="KW-0805">Transcription regulation</keyword>
<dbReference type="Gene3D" id="3.40.50.2300">
    <property type="match status" value="2"/>
</dbReference>
<evidence type="ECO:0000256" key="3">
    <source>
        <dbReference type="ARBA" id="ARBA00023125"/>
    </source>
</evidence>
<dbReference type="InterPro" id="IPR046335">
    <property type="entry name" value="LacI/GalR-like_sensor"/>
</dbReference>
<dbReference type="SUPFAM" id="SSF53822">
    <property type="entry name" value="Periplasmic binding protein-like I"/>
    <property type="match status" value="1"/>
</dbReference>
<dbReference type="InterPro" id="IPR010982">
    <property type="entry name" value="Lambda_DNA-bd_dom_sf"/>
</dbReference>
<sequence>MSTSRPTINDVATRAGVSKSLVSLALSGSTRVSDVSRQRIVDAAAELGYRRNAAARSLAVRRSHTIGVLILDLHNPVFAEILDGVQIEVREHGFSTMLISGGTDPELEQAEIDTLLQFQVEGLILIAHRLPAHVLTAIAAEVPTVVVTRDDIAVPHMDSVSNDDVAGARMAVDHLVELGHSRIVHLSGGDNPVSHARADGYRLAMTQHGLVEHIRVVPGGLTDAQGYAAARDALSFEPTALFVANDVAAIGAIAAVENANLRIPEDISVIGYDGINIGGMRRLNLTTIAQPLADLGRLAANHMLHRINNRTAPATRQHVSATLVIRGTTGPVTTKV</sequence>
<evidence type="ECO:0000256" key="4">
    <source>
        <dbReference type="ARBA" id="ARBA00023163"/>
    </source>
</evidence>
<accession>A0A6J6B3E5</accession>
<dbReference type="InterPro" id="IPR000843">
    <property type="entry name" value="HTH_LacI"/>
</dbReference>
<dbReference type="PROSITE" id="PS50932">
    <property type="entry name" value="HTH_LACI_2"/>
    <property type="match status" value="1"/>
</dbReference>
<dbReference type="Gene3D" id="1.10.260.40">
    <property type="entry name" value="lambda repressor-like DNA-binding domains"/>
    <property type="match status" value="1"/>
</dbReference>
<dbReference type="Pfam" id="PF00356">
    <property type="entry name" value="LacI"/>
    <property type="match status" value="1"/>
</dbReference>
<gene>
    <name evidence="6" type="ORF">UFOPK1413_00276</name>
</gene>
<evidence type="ECO:0000256" key="2">
    <source>
        <dbReference type="ARBA" id="ARBA00023015"/>
    </source>
</evidence>
<evidence type="ECO:0000259" key="5">
    <source>
        <dbReference type="PROSITE" id="PS50932"/>
    </source>
</evidence>